<dbReference type="EMBL" id="SOIZ01000152">
    <property type="protein sequence ID" value="TET62875.1"/>
    <property type="molecule type" value="Genomic_DNA"/>
</dbReference>
<evidence type="ECO:0000313" key="2">
    <source>
        <dbReference type="EMBL" id="TET62875.1"/>
    </source>
</evidence>
<dbReference type="PANTHER" id="PTHR35024">
    <property type="entry name" value="HYPOTHETICAL CYTOSOLIC PROTEIN"/>
    <property type="match status" value="1"/>
</dbReference>
<proteinExistence type="inferred from homology"/>
<evidence type="ECO:0000256" key="1">
    <source>
        <dbReference type="ARBA" id="ARBA00044755"/>
    </source>
</evidence>
<dbReference type="Pfam" id="PF04519">
    <property type="entry name" value="Bactofilin"/>
    <property type="match status" value="1"/>
</dbReference>
<name>A0A523W780_UNCAE</name>
<dbReference type="PANTHER" id="PTHR35024:SF4">
    <property type="entry name" value="POLYMER-FORMING CYTOSKELETAL PROTEIN"/>
    <property type="match status" value="1"/>
</dbReference>
<protein>
    <submittedName>
        <fullName evidence="2">Polymer-forming cytoskeletal family protein</fullName>
    </submittedName>
</protein>
<comment type="similarity">
    <text evidence="1">Belongs to the bactofilin family.</text>
</comment>
<comment type="caution">
    <text evidence="2">The sequence shown here is derived from an EMBL/GenBank/DDBJ whole genome shotgun (WGS) entry which is preliminary data.</text>
</comment>
<sequence>MFGRKEKLETQSIIGKETEFKGTLKDKESIRIDGKVEGKIQSEGDIIVGEDAIVKANIQAKSISIRGKVEGNITCQGKVKLLPSGSLRGNIKASDLTIAEGAFFDGKCKMIASSGSRIFSPD</sequence>
<dbReference type="Proteomes" id="UP000319130">
    <property type="component" value="Unassembled WGS sequence"/>
</dbReference>
<gene>
    <name evidence="2" type="ORF">E3J48_03615</name>
</gene>
<organism evidence="2 3">
    <name type="scientific">Aerophobetes bacterium</name>
    <dbReference type="NCBI Taxonomy" id="2030807"/>
    <lineage>
        <taxon>Bacteria</taxon>
        <taxon>Candidatus Aerophobota</taxon>
    </lineage>
</organism>
<dbReference type="AlphaFoldDB" id="A0A523W780"/>
<reference evidence="2 3" key="1">
    <citation type="submission" date="2019-03" db="EMBL/GenBank/DDBJ databases">
        <title>Metabolic potential of uncultured bacteria and archaea associated with petroleum seepage in deep-sea sediments.</title>
        <authorList>
            <person name="Dong X."/>
            <person name="Hubert C."/>
        </authorList>
    </citation>
    <scope>NUCLEOTIDE SEQUENCE [LARGE SCALE GENOMIC DNA]</scope>
    <source>
        <strain evidence="2">E29_bin52</strain>
    </source>
</reference>
<dbReference type="InterPro" id="IPR007607">
    <property type="entry name" value="BacA/B"/>
</dbReference>
<evidence type="ECO:0000313" key="3">
    <source>
        <dbReference type="Proteomes" id="UP000319130"/>
    </source>
</evidence>
<accession>A0A523W780</accession>